<dbReference type="Pfam" id="PF14659">
    <property type="entry name" value="Phage_int_SAM_3"/>
    <property type="match status" value="1"/>
</dbReference>
<comment type="similarity">
    <text evidence="1">Belongs to the 'phage' integrase family.</text>
</comment>
<dbReference type="AlphaFoldDB" id="A0A0R2MRD6"/>
<keyword evidence="9" id="KW-1185">Reference proteome</keyword>
<dbReference type="InterPro" id="IPR028259">
    <property type="entry name" value="AP2-like_int_N"/>
</dbReference>
<feature type="domain" description="Core-binding (CB)" evidence="7">
    <location>
        <begin position="68"/>
        <end position="150"/>
    </location>
</feature>
<dbReference type="InterPro" id="IPR010998">
    <property type="entry name" value="Integrase_recombinase_N"/>
</dbReference>
<evidence type="ECO:0000259" key="7">
    <source>
        <dbReference type="PROSITE" id="PS51900"/>
    </source>
</evidence>
<evidence type="ECO:0000256" key="3">
    <source>
        <dbReference type="ARBA" id="ARBA00023125"/>
    </source>
</evidence>
<evidence type="ECO:0000256" key="4">
    <source>
        <dbReference type="ARBA" id="ARBA00023172"/>
    </source>
</evidence>
<evidence type="ECO:0000256" key="5">
    <source>
        <dbReference type="PROSITE-ProRule" id="PRU01248"/>
    </source>
</evidence>
<keyword evidence="2" id="KW-0229">DNA integration</keyword>
<dbReference type="SUPFAM" id="SSF56349">
    <property type="entry name" value="DNA breaking-rejoining enzymes"/>
    <property type="match status" value="1"/>
</dbReference>
<dbReference type="Gene3D" id="1.10.150.130">
    <property type="match status" value="1"/>
</dbReference>
<dbReference type="GO" id="GO:0006310">
    <property type="term" value="P:DNA recombination"/>
    <property type="evidence" value="ECO:0007669"/>
    <property type="project" value="UniProtKB-KW"/>
</dbReference>
<dbReference type="EMBL" id="JQCE01000048">
    <property type="protein sequence ID" value="KRO16175.1"/>
    <property type="molecule type" value="Genomic_DNA"/>
</dbReference>
<dbReference type="Pfam" id="PF00589">
    <property type="entry name" value="Phage_integrase"/>
    <property type="match status" value="1"/>
</dbReference>
<protein>
    <submittedName>
        <fullName evidence="8">Phage-related integrase</fullName>
    </submittedName>
</protein>
<comment type="caution">
    <text evidence="8">The sequence shown here is derived from an EMBL/GenBank/DDBJ whole genome shotgun (WGS) entry which is preliminary data.</text>
</comment>
<organism evidence="8 9">
    <name type="scientific">Lacticaseibacillus saniviri JCM 17471 = DSM 24301</name>
    <dbReference type="NCBI Taxonomy" id="1293598"/>
    <lineage>
        <taxon>Bacteria</taxon>
        <taxon>Bacillati</taxon>
        <taxon>Bacillota</taxon>
        <taxon>Bacilli</taxon>
        <taxon>Lactobacillales</taxon>
        <taxon>Lactobacillaceae</taxon>
        <taxon>Lacticaseibacillus</taxon>
    </lineage>
</organism>
<proteinExistence type="inferred from homology"/>
<dbReference type="Pfam" id="PF14657">
    <property type="entry name" value="Arm-DNA-bind_4"/>
    <property type="match status" value="1"/>
</dbReference>
<dbReference type="Gene3D" id="1.10.443.10">
    <property type="entry name" value="Intergrase catalytic core"/>
    <property type="match status" value="1"/>
</dbReference>
<evidence type="ECO:0000256" key="2">
    <source>
        <dbReference type="ARBA" id="ARBA00022908"/>
    </source>
</evidence>
<dbReference type="InterPro" id="IPR013762">
    <property type="entry name" value="Integrase-like_cat_sf"/>
</dbReference>
<dbReference type="InterPro" id="IPR050090">
    <property type="entry name" value="Tyrosine_recombinase_XerCD"/>
</dbReference>
<accession>A0A0R2MRD6</accession>
<dbReference type="RefSeq" id="WP_056993114.1">
    <property type="nucleotide sequence ID" value="NZ_JQCE01000048.1"/>
</dbReference>
<dbReference type="InterPro" id="IPR004107">
    <property type="entry name" value="Integrase_SAM-like_N"/>
</dbReference>
<reference evidence="8 9" key="1">
    <citation type="journal article" date="2015" name="Genome Announc.">
        <title>Expanding the biotechnology potential of lactobacilli through comparative genomics of 213 strains and associated genera.</title>
        <authorList>
            <person name="Sun Z."/>
            <person name="Harris H.M."/>
            <person name="McCann A."/>
            <person name="Guo C."/>
            <person name="Argimon S."/>
            <person name="Zhang W."/>
            <person name="Yang X."/>
            <person name="Jeffery I.B."/>
            <person name="Cooney J.C."/>
            <person name="Kagawa T.F."/>
            <person name="Liu W."/>
            <person name="Song Y."/>
            <person name="Salvetti E."/>
            <person name="Wrobel A."/>
            <person name="Rasinkangas P."/>
            <person name="Parkhill J."/>
            <person name="Rea M.C."/>
            <person name="O'Sullivan O."/>
            <person name="Ritari J."/>
            <person name="Douillard F.P."/>
            <person name="Paul Ross R."/>
            <person name="Yang R."/>
            <person name="Briner A.E."/>
            <person name="Felis G.E."/>
            <person name="de Vos W.M."/>
            <person name="Barrangou R."/>
            <person name="Klaenhammer T.R."/>
            <person name="Caufield P.W."/>
            <person name="Cui Y."/>
            <person name="Zhang H."/>
            <person name="O'Toole P.W."/>
        </authorList>
    </citation>
    <scope>NUCLEOTIDE SEQUENCE [LARGE SCALE GENOMIC DNA]</scope>
    <source>
        <strain evidence="8 9">DSM 24301</strain>
    </source>
</reference>
<keyword evidence="3 5" id="KW-0238">DNA-binding</keyword>
<dbReference type="InterPro" id="IPR044068">
    <property type="entry name" value="CB"/>
</dbReference>
<keyword evidence="4" id="KW-0233">DNA recombination</keyword>
<dbReference type="InterPro" id="IPR002104">
    <property type="entry name" value="Integrase_catalytic"/>
</dbReference>
<dbReference type="InterPro" id="IPR011010">
    <property type="entry name" value="DNA_brk_join_enz"/>
</dbReference>
<feature type="domain" description="Tyr recombinase" evidence="6">
    <location>
        <begin position="175"/>
        <end position="388"/>
    </location>
</feature>
<evidence type="ECO:0000259" key="6">
    <source>
        <dbReference type="PROSITE" id="PS51898"/>
    </source>
</evidence>
<dbReference type="PANTHER" id="PTHR30349:SF64">
    <property type="entry name" value="PROPHAGE INTEGRASE INTD-RELATED"/>
    <property type="match status" value="1"/>
</dbReference>
<evidence type="ECO:0000256" key="1">
    <source>
        <dbReference type="ARBA" id="ARBA00008857"/>
    </source>
</evidence>
<dbReference type="GO" id="GO:0003677">
    <property type="term" value="F:DNA binding"/>
    <property type="evidence" value="ECO:0007669"/>
    <property type="project" value="UniProtKB-UniRule"/>
</dbReference>
<dbReference type="PATRIC" id="fig|1293598.4.peg.1967"/>
<evidence type="ECO:0000313" key="8">
    <source>
        <dbReference type="EMBL" id="KRO16175.1"/>
    </source>
</evidence>
<sequence>MASIKKYKLKSGIEKWYFQVFAGKNPKTGKKNIIMRRGFNSEEEARKEAIILESEVIRGTASVVGRQIKIAQYLNDWITKYKKNVKEGTMIIYRYNLKKYIIPQIGEFILSKYTLREHQDFIDSLLDQGLSINTVKLINGTVSNAMKKAIAIGYIERNPTTGVEFNQSSKYNDQKKLHFWNKDQIDTFIATAQKEREPMWLPFFLIMIDEGLRIGEVMALQWSDISFESNTISINKTRIYRAEKGENVDKVLVDRPKTPSSIREVIMTARVSTLLKQLYQIEFSENDVTVLLTSTQNNDGMVFVYTTSEAKRGQPVKARGASSAFVRIVKRSGLPHIRIHDLRHTHAVLMRESGLSLDDIKDDLGHKNVATTEIYAEISPTKKSSNHQKFERYLNNEH</sequence>
<name>A0A0R2MRD6_9LACO</name>
<dbReference type="CDD" id="cd01189">
    <property type="entry name" value="INT_ICEBs1_C_like"/>
    <property type="match status" value="1"/>
</dbReference>
<gene>
    <name evidence="8" type="ORF">IV56_GL001890</name>
</gene>
<dbReference type="GO" id="GO:0015074">
    <property type="term" value="P:DNA integration"/>
    <property type="evidence" value="ECO:0007669"/>
    <property type="project" value="UniProtKB-KW"/>
</dbReference>
<evidence type="ECO:0000313" key="9">
    <source>
        <dbReference type="Proteomes" id="UP000050969"/>
    </source>
</evidence>
<dbReference type="PROSITE" id="PS51898">
    <property type="entry name" value="TYR_RECOMBINASE"/>
    <property type="match status" value="1"/>
</dbReference>
<dbReference type="PANTHER" id="PTHR30349">
    <property type="entry name" value="PHAGE INTEGRASE-RELATED"/>
    <property type="match status" value="1"/>
</dbReference>
<dbReference type="PROSITE" id="PS51900">
    <property type="entry name" value="CB"/>
    <property type="match status" value="1"/>
</dbReference>
<dbReference type="Proteomes" id="UP000050969">
    <property type="component" value="Unassembled WGS sequence"/>
</dbReference>